<reference evidence="1 2" key="1">
    <citation type="submission" date="2015-07" db="EMBL/GenBank/DDBJ databases">
        <title>The genome of Pseudoloma neurophilia, a relevant intracellular parasite of the zebrafish.</title>
        <authorList>
            <person name="Ndikumana S."/>
            <person name="Pelin A."/>
            <person name="Sanders J."/>
            <person name="Corradi N."/>
        </authorList>
    </citation>
    <scope>NUCLEOTIDE SEQUENCE [LARGE SCALE GENOMIC DNA]</scope>
    <source>
        <strain evidence="1 2">MK1</strain>
    </source>
</reference>
<accession>A0A0R0LW94</accession>
<evidence type="ECO:0000313" key="1">
    <source>
        <dbReference type="EMBL" id="KRH93629.1"/>
    </source>
</evidence>
<proteinExistence type="predicted"/>
<evidence type="ECO:0000313" key="2">
    <source>
        <dbReference type="Proteomes" id="UP000051530"/>
    </source>
</evidence>
<keyword evidence="2" id="KW-1185">Reference proteome</keyword>
<name>A0A0R0LW94_9MICR</name>
<dbReference type="AlphaFoldDB" id="A0A0R0LW94"/>
<gene>
    <name evidence="1" type="ORF">M153_7080004473</name>
</gene>
<dbReference type="OrthoDB" id="10689666at2759"/>
<protein>
    <submittedName>
        <fullName evidence="1">Uncharacterized protein</fullName>
    </submittedName>
</protein>
<dbReference type="Proteomes" id="UP000051530">
    <property type="component" value="Unassembled WGS sequence"/>
</dbReference>
<comment type="caution">
    <text evidence="1">The sequence shown here is derived from an EMBL/GenBank/DDBJ whole genome shotgun (WGS) entry which is preliminary data.</text>
</comment>
<organism evidence="1 2">
    <name type="scientific">Pseudoloma neurophilia</name>
    <dbReference type="NCBI Taxonomy" id="146866"/>
    <lineage>
        <taxon>Eukaryota</taxon>
        <taxon>Fungi</taxon>
        <taxon>Fungi incertae sedis</taxon>
        <taxon>Microsporidia</taxon>
        <taxon>Pseudoloma</taxon>
    </lineage>
</organism>
<dbReference type="EMBL" id="LGUB01000272">
    <property type="protein sequence ID" value="KRH93629.1"/>
    <property type="molecule type" value="Genomic_DNA"/>
</dbReference>
<dbReference type="VEuPathDB" id="MicrosporidiaDB:M153_7080004473"/>
<sequence length="1026" mass="119175">MFGPELFKFFAFISADSSTIKANISFFLFSIHGCKKSTNFSKAILPFKKIDQIGNLAAFDYINLDYCFGIVPKKLRADTTFNPMPSFIDGKLGRYNLFFSELCYGINRMLVHVFDHSRYNESDDDVIDNDVIISLNFNSIEKVNFYNPLYRAIVPKSINNLKGAQISSNAILSIILRSTGEDSAEMLKTPKLISDLCNICSILDSKIGKTIPFRNEISGNISSISVASFGIRKDILDNKGKILYTGTNQLMTYIKSLLNGFCSRLKLPLSEITLNSVTELLIVEILIFTNFFRGTINIHILNMLHFRDVLKTLIQKDIIPWYNLDMLVEKLVPHMSDLLKKSLIERFIQYEYVIKNPKYKLALYIFLDILCNRDLEKFIRMFLFKYLSHFDKNLDIDWFMETNLTDGEKIEKKRKHPLFSDSEQTDVSALISVDMIVDRLLELGLVFEVTKKISAFWLIRIALVANIFSKYELTQQLKKELLDREVLGIKFFYMPKPEDKQYIIKNFLCCRIELNNVGVFIVDEFVQDREKITVEITNVTRKSVNIQYRPTDYARLKECIKKYPGDYHQMIKLDLRFGFVGEFEENPKKMYYRIGCLENCNQKMKNEISAVTPLFDCESIILYDICAIMSTKNGTIFSTELIMKLINFVLKHKIMGIERVYLPHSRETVFAKYHHPVKNRDLLEHLAIAWPDDYRELKVENSQDIVVTTHDIDKISQGSGDAICLTESDDFKGTNKISKENDDDAICLTENDDVICLTESDVFKGTNKISKENDDVICLTENDEKCIMSGEIIKINGDKITDYNDNEIEKVRGNETQEEWARRIMDYYYANSEPVHFNLEQDIVDKCTKGAVIHEAVETSLSSHMKGVQLQEDSSLVLSELMYENNVELDVNDADIIEEHLLSFEMSEVYSKYRLEDPELLENRIRMINYDDMPPFEININKKIFFGIKKIILKKKKLNIQFGRLRTSLFFKEIRPEIAKWHRFKINCIRRKIIVVSRDAQTGLFHFYLNMSLENRPEIAELNNKG</sequence>